<evidence type="ECO:0000313" key="2">
    <source>
        <dbReference type="EMBL" id="CAK9278561.1"/>
    </source>
</evidence>
<keyword evidence="3" id="KW-1185">Reference proteome</keyword>
<protein>
    <submittedName>
        <fullName evidence="2">Uncharacterized protein</fullName>
    </submittedName>
</protein>
<feature type="compositionally biased region" description="Low complexity" evidence="1">
    <location>
        <begin position="24"/>
        <end position="41"/>
    </location>
</feature>
<feature type="compositionally biased region" description="Acidic residues" evidence="1">
    <location>
        <begin position="14"/>
        <end position="23"/>
    </location>
</feature>
<evidence type="ECO:0000256" key="1">
    <source>
        <dbReference type="SAM" id="MobiDB-lite"/>
    </source>
</evidence>
<feature type="compositionally biased region" description="Polar residues" evidence="1">
    <location>
        <begin position="61"/>
        <end position="72"/>
    </location>
</feature>
<dbReference type="Proteomes" id="UP001497444">
    <property type="component" value="Chromosome 9"/>
</dbReference>
<gene>
    <name evidence="2" type="ORF">CSSPJE1EN1_LOCUS24039</name>
</gene>
<sequence>MEDLCSAVGKNGDNDDNDDDDDTSSATAAKKNAIAMANAEAPPQHYKPSAAVPRDTGEKNLISNLTQVRTPD</sequence>
<reference evidence="2" key="1">
    <citation type="submission" date="2024-02" db="EMBL/GenBank/DDBJ databases">
        <authorList>
            <consortium name="ELIXIR-Norway"/>
            <consortium name="Elixir Norway"/>
        </authorList>
    </citation>
    <scope>NUCLEOTIDE SEQUENCE</scope>
</reference>
<dbReference type="EMBL" id="OZ020104">
    <property type="protein sequence ID" value="CAK9278561.1"/>
    <property type="molecule type" value="Genomic_DNA"/>
</dbReference>
<proteinExistence type="predicted"/>
<accession>A0ABP0XKV0</accession>
<feature type="region of interest" description="Disordered" evidence="1">
    <location>
        <begin position="1"/>
        <end position="72"/>
    </location>
</feature>
<organism evidence="2 3">
    <name type="scientific">Sphagnum jensenii</name>
    <dbReference type="NCBI Taxonomy" id="128206"/>
    <lineage>
        <taxon>Eukaryota</taxon>
        <taxon>Viridiplantae</taxon>
        <taxon>Streptophyta</taxon>
        <taxon>Embryophyta</taxon>
        <taxon>Bryophyta</taxon>
        <taxon>Sphagnophytina</taxon>
        <taxon>Sphagnopsida</taxon>
        <taxon>Sphagnales</taxon>
        <taxon>Sphagnaceae</taxon>
        <taxon>Sphagnum</taxon>
    </lineage>
</organism>
<evidence type="ECO:0000313" key="3">
    <source>
        <dbReference type="Proteomes" id="UP001497444"/>
    </source>
</evidence>
<name>A0ABP0XKV0_9BRYO</name>